<name>D5BAY1_ZUNPS</name>
<protein>
    <submittedName>
        <fullName evidence="1">Uncharacterized protein</fullName>
    </submittedName>
</protein>
<dbReference type="AlphaFoldDB" id="D5BAY1"/>
<gene>
    <name evidence="1" type="ordered locus">ZPR_2169</name>
</gene>
<dbReference type="OrthoDB" id="665151at2"/>
<sequence length="237" mass="27988">MFEFFKRNKSEIPKHSSLTAQDFNFLKNLLSILPDDYEYLRHQVSSDFLIKKSPMLLKKKGNIGFSMDENLFNKLKRTDIAESAKLSNILIKSRKGGYTAITIHLLNGNLWGYYLDPHLSFEDLDFRFYDMSKLQLRQFNSSDKEELKNILGDVPNEILKNLDVESTFKIELREGEFYVIKEFGNGDYLAVDKFGQVYGLFHDPYLIEKIYDNKDSFYKALQKDEFDMNKYYESKFD</sequence>
<dbReference type="EMBL" id="CP001650">
    <property type="protein sequence ID" value="ADF52494.1"/>
    <property type="molecule type" value="Genomic_DNA"/>
</dbReference>
<reference evidence="1 2" key="1">
    <citation type="journal article" date="2010" name="BMC Genomics">
        <title>The complete genome of Zunongwangia profunda SM-A87 reveals its adaptation to the deep-sea environment and ecological role in sedimentary organic nitrogen degradation.</title>
        <authorList>
            <person name="Qin Q.L."/>
            <person name="Zhang X.Y."/>
            <person name="Wang X.M."/>
            <person name="Liu G.M."/>
            <person name="Chen X.L."/>
            <person name="Xie B.B."/>
            <person name="Dang H.Y."/>
            <person name="Zhou B.C."/>
            <person name="Yu J."/>
            <person name="Zhang Y.Z."/>
        </authorList>
    </citation>
    <scope>NUCLEOTIDE SEQUENCE [LARGE SCALE GENOMIC DNA]</scope>
    <source>
        <strain evidence="2">DSM 18752 / CCTCC AB 206139 / SM-A87</strain>
    </source>
</reference>
<dbReference type="eggNOG" id="ENOG5033MM6">
    <property type="taxonomic scope" value="Bacteria"/>
</dbReference>
<organism evidence="1 2">
    <name type="scientific">Zunongwangia profunda (strain DSM 18752 / CCTCC AB 206139 / SM-A87)</name>
    <name type="common">Wangia profunda</name>
    <dbReference type="NCBI Taxonomy" id="655815"/>
    <lineage>
        <taxon>Bacteria</taxon>
        <taxon>Pseudomonadati</taxon>
        <taxon>Bacteroidota</taxon>
        <taxon>Flavobacteriia</taxon>
        <taxon>Flavobacteriales</taxon>
        <taxon>Flavobacteriaceae</taxon>
        <taxon>Zunongwangia</taxon>
    </lineage>
</organism>
<proteinExistence type="predicted"/>
<dbReference type="RefSeq" id="WP_013071597.1">
    <property type="nucleotide sequence ID" value="NC_014041.1"/>
</dbReference>
<keyword evidence="2" id="KW-1185">Reference proteome</keyword>
<dbReference type="KEGG" id="zpr:ZPR_2169"/>
<evidence type="ECO:0000313" key="2">
    <source>
        <dbReference type="Proteomes" id="UP000001654"/>
    </source>
</evidence>
<accession>D5BAY1</accession>
<dbReference type="STRING" id="655815.ZPR_2169"/>
<evidence type="ECO:0000313" key="1">
    <source>
        <dbReference type="EMBL" id="ADF52494.1"/>
    </source>
</evidence>
<dbReference type="Proteomes" id="UP000001654">
    <property type="component" value="Chromosome"/>
</dbReference>
<dbReference type="HOGENOM" id="CLU_1287932_0_0_10"/>